<dbReference type="Proteomes" id="UP000593574">
    <property type="component" value="Unassembled WGS sequence"/>
</dbReference>
<dbReference type="EMBL" id="JABEZV010000007">
    <property type="protein sequence ID" value="MBA0716172.1"/>
    <property type="molecule type" value="Genomic_DNA"/>
</dbReference>
<organism evidence="1 2">
    <name type="scientific">Gossypium laxum</name>
    <dbReference type="NCBI Taxonomy" id="34288"/>
    <lineage>
        <taxon>Eukaryota</taxon>
        <taxon>Viridiplantae</taxon>
        <taxon>Streptophyta</taxon>
        <taxon>Embryophyta</taxon>
        <taxon>Tracheophyta</taxon>
        <taxon>Spermatophyta</taxon>
        <taxon>Magnoliopsida</taxon>
        <taxon>eudicotyledons</taxon>
        <taxon>Gunneridae</taxon>
        <taxon>Pentapetalae</taxon>
        <taxon>rosids</taxon>
        <taxon>malvids</taxon>
        <taxon>Malvales</taxon>
        <taxon>Malvaceae</taxon>
        <taxon>Malvoideae</taxon>
        <taxon>Gossypium</taxon>
    </lineage>
</organism>
<evidence type="ECO:0000313" key="1">
    <source>
        <dbReference type="EMBL" id="MBA0716172.1"/>
    </source>
</evidence>
<keyword evidence="2" id="KW-1185">Reference proteome</keyword>
<evidence type="ECO:0000313" key="2">
    <source>
        <dbReference type="Proteomes" id="UP000593574"/>
    </source>
</evidence>
<gene>
    <name evidence="1" type="ORF">Golax_015025</name>
</gene>
<protein>
    <submittedName>
        <fullName evidence="1">Uncharacterized protein</fullName>
    </submittedName>
</protein>
<feature type="non-terminal residue" evidence="1">
    <location>
        <position position="1"/>
    </location>
</feature>
<comment type="caution">
    <text evidence="1">The sequence shown here is derived from an EMBL/GenBank/DDBJ whole genome shotgun (WGS) entry which is preliminary data.</text>
</comment>
<dbReference type="AlphaFoldDB" id="A0A7J8ZX20"/>
<sequence>VTDHKIYISIRCKTLNIVSDLVNQRRIIWREDIITNQFSSEKATLI</sequence>
<proteinExistence type="predicted"/>
<accession>A0A7J8ZX20</accession>
<reference evidence="1 2" key="1">
    <citation type="journal article" date="2019" name="Genome Biol. Evol.">
        <title>Insights into the evolution of the New World diploid cottons (Gossypium, subgenus Houzingenia) based on genome sequencing.</title>
        <authorList>
            <person name="Grover C.E."/>
            <person name="Arick M.A. 2nd"/>
            <person name="Thrash A."/>
            <person name="Conover J.L."/>
            <person name="Sanders W.S."/>
            <person name="Peterson D.G."/>
            <person name="Frelichowski J.E."/>
            <person name="Scheffler J.A."/>
            <person name="Scheffler B.E."/>
            <person name="Wendel J.F."/>
        </authorList>
    </citation>
    <scope>NUCLEOTIDE SEQUENCE [LARGE SCALE GENOMIC DNA]</scope>
    <source>
        <strain evidence="1">4</strain>
        <tissue evidence="1">Leaf</tissue>
    </source>
</reference>
<name>A0A7J8ZX20_9ROSI</name>